<dbReference type="AlphaFoldDB" id="A0A132PTS6"/>
<dbReference type="CDD" id="cd17369">
    <property type="entry name" value="MFS_ShiA_like"/>
    <property type="match status" value="1"/>
</dbReference>
<evidence type="ECO:0000256" key="6">
    <source>
        <dbReference type="ARBA" id="ARBA00023136"/>
    </source>
</evidence>
<dbReference type="InterPro" id="IPR020846">
    <property type="entry name" value="MFS_dom"/>
</dbReference>
<dbReference type="SUPFAM" id="SSF103473">
    <property type="entry name" value="MFS general substrate transporter"/>
    <property type="match status" value="1"/>
</dbReference>
<feature type="transmembrane region" description="Helical" evidence="7">
    <location>
        <begin position="149"/>
        <end position="175"/>
    </location>
</feature>
<evidence type="ECO:0000256" key="4">
    <source>
        <dbReference type="ARBA" id="ARBA00022692"/>
    </source>
</evidence>
<dbReference type="GO" id="GO:0005886">
    <property type="term" value="C:plasma membrane"/>
    <property type="evidence" value="ECO:0007669"/>
    <property type="project" value="UniProtKB-SubCell"/>
</dbReference>
<evidence type="ECO:0000259" key="8">
    <source>
        <dbReference type="PROSITE" id="PS50850"/>
    </source>
</evidence>
<keyword evidence="6 7" id="KW-0472">Membrane</keyword>
<feature type="transmembrane region" description="Helical" evidence="7">
    <location>
        <begin position="85"/>
        <end position="103"/>
    </location>
</feature>
<protein>
    <recommendedName>
        <fullName evidence="8">Major facilitator superfamily (MFS) profile domain-containing protein</fullName>
    </recommendedName>
</protein>
<name>A0A132PTS6_9MYCO</name>
<dbReference type="GO" id="GO:0022857">
    <property type="term" value="F:transmembrane transporter activity"/>
    <property type="evidence" value="ECO:0007669"/>
    <property type="project" value="InterPro"/>
</dbReference>
<keyword evidence="4 7" id="KW-0812">Transmembrane</keyword>
<feature type="transmembrane region" description="Helical" evidence="7">
    <location>
        <begin position="187"/>
        <end position="204"/>
    </location>
</feature>
<keyword evidence="10" id="KW-1185">Reference proteome</keyword>
<evidence type="ECO:0000256" key="2">
    <source>
        <dbReference type="ARBA" id="ARBA00022448"/>
    </source>
</evidence>
<evidence type="ECO:0000256" key="7">
    <source>
        <dbReference type="SAM" id="Phobius"/>
    </source>
</evidence>
<comment type="caution">
    <text evidence="9">The sequence shown here is derived from an EMBL/GenBank/DDBJ whole genome shotgun (WGS) entry which is preliminary data.</text>
</comment>
<dbReference type="Pfam" id="PF07690">
    <property type="entry name" value="MFS_1"/>
    <property type="match status" value="1"/>
</dbReference>
<feature type="transmembrane region" description="Helical" evidence="7">
    <location>
        <begin position="109"/>
        <end position="128"/>
    </location>
</feature>
<dbReference type="PANTHER" id="PTHR43045">
    <property type="entry name" value="SHIKIMATE TRANSPORTER"/>
    <property type="match status" value="1"/>
</dbReference>
<keyword evidence="5 7" id="KW-1133">Transmembrane helix</keyword>
<keyword evidence="3" id="KW-1003">Cell membrane</keyword>
<dbReference type="RefSeq" id="WP_084356456.1">
    <property type="nucleotide sequence ID" value="NZ_LGTW01000002.1"/>
</dbReference>
<dbReference type="EMBL" id="LGTW01000002">
    <property type="protein sequence ID" value="KWX25597.1"/>
    <property type="molecule type" value="Genomic_DNA"/>
</dbReference>
<feature type="transmembrane region" description="Helical" evidence="7">
    <location>
        <begin position="21"/>
        <end position="38"/>
    </location>
</feature>
<evidence type="ECO:0000313" key="10">
    <source>
        <dbReference type="Proteomes" id="UP000070612"/>
    </source>
</evidence>
<dbReference type="PATRIC" id="fig|59750.3.peg.2884"/>
<dbReference type="Gene3D" id="1.20.1250.20">
    <property type="entry name" value="MFS general substrate transporter like domains"/>
    <property type="match status" value="2"/>
</dbReference>
<comment type="subcellular location">
    <subcellularLocation>
        <location evidence="1">Cell membrane</location>
        <topology evidence="1">Multi-pass membrane protein</topology>
    </subcellularLocation>
</comment>
<feature type="transmembrane region" description="Helical" evidence="7">
    <location>
        <begin position="50"/>
        <end position="73"/>
    </location>
</feature>
<dbReference type="InterPro" id="IPR011701">
    <property type="entry name" value="MFS"/>
</dbReference>
<accession>A0A132PTS6</accession>
<feature type="transmembrane region" description="Helical" evidence="7">
    <location>
        <begin position="303"/>
        <end position="322"/>
    </location>
</feature>
<dbReference type="Proteomes" id="UP000070612">
    <property type="component" value="Unassembled WGS sequence"/>
</dbReference>
<sequence length="445" mass="47413">MQSTKTPSRWVPVSASAMGTVIEWYDFFLYSSAAVLVFNKQFFGDVSPTVGTIIAFATYAIGFVVRPLGGLVLGNLGDRVGRKPILLATVTMMGVSTILIGLLPTFDVIGYWAPALLILLRVVQGFGAGAEYGGAVVVAGESGTVRRGFFTSIPAAGVDIAMMLATGMFALFALLPEQDFDAWGWRIPFLLSIVGLVVAVFIRLRMDETEDFKQIEGTARKSELSPMHRLMKYHRGKFFIAAGVNFGGSLTYIFQTFALAYAINNLGYPKVASLVGIMLSGLIGAIATVFWGYLSDRVGRRPVIIGGALFLIVFVVPFFLLLQLGSIWLLYLAVIVAHIADRAIFGVQASFYAEYFPTSVRFSGIAAARELTSAFVGGPLPLIATAMVAASGGSPWAVASLVAVLAGVSAFSTWKAPETNAAISGYDADRDDTSAASAQPADARL</sequence>
<gene>
    <name evidence="9" type="ORF">AFM11_05015</name>
</gene>
<feature type="transmembrane region" description="Helical" evidence="7">
    <location>
        <begin position="238"/>
        <end position="263"/>
    </location>
</feature>
<organism evidence="9 10">
    <name type="scientific">Mycolicibacterium wolinskyi</name>
    <dbReference type="NCBI Taxonomy" id="59750"/>
    <lineage>
        <taxon>Bacteria</taxon>
        <taxon>Bacillati</taxon>
        <taxon>Actinomycetota</taxon>
        <taxon>Actinomycetes</taxon>
        <taxon>Mycobacteriales</taxon>
        <taxon>Mycobacteriaceae</taxon>
        <taxon>Mycolicibacterium</taxon>
    </lineage>
</organism>
<feature type="domain" description="Major facilitator superfamily (MFS) profile" evidence="8">
    <location>
        <begin position="12"/>
        <end position="418"/>
    </location>
</feature>
<evidence type="ECO:0000256" key="1">
    <source>
        <dbReference type="ARBA" id="ARBA00004651"/>
    </source>
</evidence>
<feature type="transmembrane region" description="Helical" evidence="7">
    <location>
        <begin position="275"/>
        <end position="294"/>
    </location>
</feature>
<evidence type="ECO:0000313" key="9">
    <source>
        <dbReference type="EMBL" id="KWX25597.1"/>
    </source>
</evidence>
<dbReference type="PROSITE" id="PS50850">
    <property type="entry name" value="MFS"/>
    <property type="match status" value="1"/>
</dbReference>
<dbReference type="PANTHER" id="PTHR43045:SF1">
    <property type="entry name" value="SHIKIMATE TRANSPORTER"/>
    <property type="match status" value="1"/>
</dbReference>
<reference evidence="9 10" key="1">
    <citation type="submission" date="2015-07" db="EMBL/GenBank/DDBJ databases">
        <title>A draft genome sequence of Mycobacterium wolinskyi.</title>
        <authorList>
            <person name="de Man T.J."/>
            <person name="Perry K.A."/>
            <person name="Coulliette A.D."/>
            <person name="Jensen B."/>
            <person name="Toney N.C."/>
            <person name="Limbago B.M."/>
            <person name="Noble-Wang J."/>
        </authorList>
    </citation>
    <scope>NUCLEOTIDE SEQUENCE [LARGE SCALE GENOMIC DNA]</scope>
    <source>
        <strain evidence="9 10">CDC_01</strain>
    </source>
</reference>
<dbReference type="InterPro" id="IPR036259">
    <property type="entry name" value="MFS_trans_sf"/>
</dbReference>
<keyword evidence="2" id="KW-0813">Transport</keyword>
<evidence type="ECO:0000256" key="3">
    <source>
        <dbReference type="ARBA" id="ARBA00022475"/>
    </source>
</evidence>
<proteinExistence type="predicted"/>
<evidence type="ECO:0000256" key="5">
    <source>
        <dbReference type="ARBA" id="ARBA00022989"/>
    </source>
</evidence>